<reference evidence="2" key="1">
    <citation type="submission" date="2014-11" db="EMBL/GenBank/DDBJ databases">
        <authorList>
            <person name="Amaro Gonzalez C."/>
        </authorList>
    </citation>
    <scope>NUCLEOTIDE SEQUENCE</scope>
</reference>
<keyword evidence="1" id="KW-0812">Transmembrane</keyword>
<keyword evidence="1" id="KW-1133">Transmembrane helix</keyword>
<sequence>MVPFKPSYSFLFPHHSKESGVDPSGSQPFLLIAFCLLYILLLQICGYTPVYILLVWGHFLLANYTFVGNKLRLSV</sequence>
<accession>A0A0E9T7N8</accession>
<evidence type="ECO:0000256" key="1">
    <source>
        <dbReference type="SAM" id="Phobius"/>
    </source>
</evidence>
<dbReference type="EMBL" id="GBXM01059707">
    <property type="protein sequence ID" value="JAH48870.1"/>
    <property type="molecule type" value="Transcribed_RNA"/>
</dbReference>
<feature type="transmembrane region" description="Helical" evidence="1">
    <location>
        <begin position="29"/>
        <end position="62"/>
    </location>
</feature>
<keyword evidence="1" id="KW-0472">Membrane</keyword>
<evidence type="ECO:0000313" key="2">
    <source>
        <dbReference type="EMBL" id="JAH48870.1"/>
    </source>
</evidence>
<organism evidence="2">
    <name type="scientific">Anguilla anguilla</name>
    <name type="common">European freshwater eel</name>
    <name type="synonym">Muraena anguilla</name>
    <dbReference type="NCBI Taxonomy" id="7936"/>
    <lineage>
        <taxon>Eukaryota</taxon>
        <taxon>Metazoa</taxon>
        <taxon>Chordata</taxon>
        <taxon>Craniata</taxon>
        <taxon>Vertebrata</taxon>
        <taxon>Euteleostomi</taxon>
        <taxon>Actinopterygii</taxon>
        <taxon>Neopterygii</taxon>
        <taxon>Teleostei</taxon>
        <taxon>Anguilliformes</taxon>
        <taxon>Anguillidae</taxon>
        <taxon>Anguilla</taxon>
    </lineage>
</organism>
<reference evidence="2" key="2">
    <citation type="journal article" date="2015" name="Fish Shellfish Immunol.">
        <title>Early steps in the European eel (Anguilla anguilla)-Vibrio vulnificus interaction in the gills: Role of the RtxA13 toxin.</title>
        <authorList>
            <person name="Callol A."/>
            <person name="Pajuelo D."/>
            <person name="Ebbesson L."/>
            <person name="Teles M."/>
            <person name="MacKenzie S."/>
            <person name="Amaro C."/>
        </authorList>
    </citation>
    <scope>NUCLEOTIDE SEQUENCE</scope>
</reference>
<proteinExistence type="predicted"/>
<protein>
    <submittedName>
        <fullName evidence="2">Uncharacterized protein</fullName>
    </submittedName>
</protein>
<dbReference type="AlphaFoldDB" id="A0A0E9T7N8"/>
<name>A0A0E9T7N8_ANGAN</name>